<dbReference type="InterPro" id="IPR052336">
    <property type="entry name" value="MlaD_Phospholipid_Transporter"/>
</dbReference>
<evidence type="ECO:0000259" key="2">
    <source>
        <dbReference type="Pfam" id="PF11887"/>
    </source>
</evidence>
<reference evidence="3 4" key="1">
    <citation type="submission" date="2020-01" db="EMBL/GenBank/DDBJ databases">
        <title>Investigation of new actinobacteria for the biodesulphurisation of diesel fuel.</title>
        <authorList>
            <person name="Athi Narayanan S.M."/>
        </authorList>
    </citation>
    <scope>NUCLEOTIDE SEQUENCE [LARGE SCALE GENOMIC DNA]</scope>
    <source>
        <strain evidence="3 4">213E</strain>
    </source>
</reference>
<feature type="domain" description="Mammalian cell entry C-terminal" evidence="2">
    <location>
        <begin position="126"/>
        <end position="342"/>
    </location>
</feature>
<dbReference type="PANTHER" id="PTHR33371:SF19">
    <property type="entry name" value="MCE-FAMILY PROTEIN MCE4A"/>
    <property type="match status" value="1"/>
</dbReference>
<dbReference type="Pfam" id="PF11887">
    <property type="entry name" value="Mce4_CUP1"/>
    <property type="match status" value="1"/>
</dbReference>
<dbReference type="Pfam" id="PF02470">
    <property type="entry name" value="MlaD"/>
    <property type="match status" value="1"/>
</dbReference>
<dbReference type="InterPro" id="IPR003399">
    <property type="entry name" value="Mce/MlaD"/>
</dbReference>
<keyword evidence="4" id="KW-1185">Reference proteome</keyword>
<evidence type="ECO:0000313" key="3">
    <source>
        <dbReference type="EMBL" id="NDK88248.1"/>
    </source>
</evidence>
<dbReference type="NCBIfam" id="TIGR00996">
    <property type="entry name" value="Mtu_fam_mce"/>
    <property type="match status" value="1"/>
</dbReference>
<dbReference type="GO" id="GO:0005576">
    <property type="term" value="C:extracellular region"/>
    <property type="evidence" value="ECO:0007669"/>
    <property type="project" value="TreeGrafter"/>
</dbReference>
<dbReference type="InterPro" id="IPR005693">
    <property type="entry name" value="Mce"/>
</dbReference>
<dbReference type="GO" id="GO:0051701">
    <property type="term" value="P:biological process involved in interaction with host"/>
    <property type="evidence" value="ECO:0007669"/>
    <property type="project" value="TreeGrafter"/>
</dbReference>
<accession>A0A7K3LJ79</accession>
<dbReference type="InterPro" id="IPR024516">
    <property type="entry name" value="Mce_C"/>
</dbReference>
<dbReference type="Proteomes" id="UP000466307">
    <property type="component" value="Unassembled WGS sequence"/>
</dbReference>
<dbReference type="EMBL" id="JAADZU010000003">
    <property type="protein sequence ID" value="NDK88248.1"/>
    <property type="molecule type" value="Genomic_DNA"/>
</dbReference>
<dbReference type="PANTHER" id="PTHR33371">
    <property type="entry name" value="INTERMEMBRANE PHOSPHOLIPID TRANSPORT SYSTEM BINDING PROTEIN MLAD-RELATED"/>
    <property type="match status" value="1"/>
</dbReference>
<protein>
    <submittedName>
        <fullName evidence="3">MCE family protein</fullName>
    </submittedName>
</protein>
<evidence type="ECO:0000313" key="4">
    <source>
        <dbReference type="Proteomes" id="UP000466307"/>
    </source>
</evidence>
<name>A0A7K3LJ79_9ACTN</name>
<comment type="caution">
    <text evidence="3">The sequence shown here is derived from an EMBL/GenBank/DDBJ whole genome shotgun (WGS) entry which is preliminary data.</text>
</comment>
<sequence length="393" mass="41996">MSRRQERSVGVRRLAAVIMVGVLVALVVGASAQFLGWFASTERVTLQAPRAGLVMSPDAKVRLRGVQVGKVASITENGEQAVLELDIDSGQMSQIPGNVTAQIKSNTVFGAKSVYFEVPDNKPSGTLQPGQVIGAEHVVVELNTVYQQLVSVLATLQPEKLNATVGALTTALDGRGEQLGRSLEDLHELLGKTNPHLPELNELIRQTAATTDVYGDVVDDLMRTVDNAVYTGNTLRANASNFASLLLNVTSMADTINNDVVAPSKKDLMATLTQFDPVSQLLGYQAPGIACFLRTSAVASDIAKPYMGGRNGTLLLYAGLLPGKEPYTYPQSLPRVNADGPPTCAGGLSDPTTTAHSDFYVTDNAPTPYQPRTTPKFDRTKLFQLLFGEPKLG</sequence>
<proteinExistence type="predicted"/>
<evidence type="ECO:0000259" key="1">
    <source>
        <dbReference type="Pfam" id="PF02470"/>
    </source>
</evidence>
<gene>
    <name evidence="3" type="ORF">GYA93_01415</name>
</gene>
<dbReference type="RefSeq" id="WP_083534025.1">
    <property type="nucleotide sequence ID" value="NZ_JAADZU010000003.1"/>
</dbReference>
<organism evidence="3 4">
    <name type="scientific">Gordonia desulfuricans</name>
    <dbReference type="NCBI Taxonomy" id="89051"/>
    <lineage>
        <taxon>Bacteria</taxon>
        <taxon>Bacillati</taxon>
        <taxon>Actinomycetota</taxon>
        <taxon>Actinomycetes</taxon>
        <taxon>Mycobacteriales</taxon>
        <taxon>Gordoniaceae</taxon>
        <taxon>Gordonia</taxon>
    </lineage>
</organism>
<dbReference type="AlphaFoldDB" id="A0A7K3LJ79"/>
<feature type="domain" description="Mce/MlaD" evidence="1">
    <location>
        <begin position="41"/>
        <end position="115"/>
    </location>
</feature>